<evidence type="ECO:0000259" key="1">
    <source>
        <dbReference type="Pfam" id="PF04865"/>
    </source>
</evidence>
<dbReference type="RefSeq" id="WP_015817376.1">
    <property type="nucleotide sequence ID" value="NC_012997.1"/>
</dbReference>
<dbReference type="OrthoDB" id="7065622at2"/>
<sequence length="580" mass="62013">MSFRRKNYIEVMDNILTGIVGGVTAETHAFPPANGSEAPFTHALEHTPVKNIVAVDGLRNGTAFRFSAGNDYALADDKATLEWLEGGNLPDKGSLIYLSYQLENATTRLNDLHVGSVTRTLAESVGLEISRLYAQLEAVYNAGFINSASGSSLDKVVALLGIERTRAGRFECELEFTRANGTRGSITIPRGTRVLNDSGKVEYETTAETVLQNGQAKARVKARDVENDSSGVDANTLTLMAKPIAGIAQVTNLSAAAIGSEDESDVQLRARAKNFLHGSERATLTAIQEAVVRQGVQADVYEVAGQPGVVEVAPHVDNLSDELLLQVEKAIADVKPAGVKVNLLTEVPPQKIRMRLRIDTNSTLLETELRGIQDSIQQQVGDYFASLPVKENGSVNKVIGLVLGNAGVNDMQILGVTDGSDTPLDFSTGSLGLAGQTTTLDELEIIDPNLPTHLQIVVAAPADAELVDEPAVDSAMVALLAVVNEQNRDGAHAVQQFTYQQLLYLLPLPVVGKPQGNLQTLQANPATVLPTAAGVQPYEVQFIFTQESGLSQTLSGDDALYAITAFERLTFDTITVTELV</sequence>
<keyword evidence="3" id="KW-1185">Reference proteome</keyword>
<accession>C5BSB6</accession>
<dbReference type="STRING" id="377629.TERTU_3734"/>
<proteinExistence type="predicted"/>
<name>C5BSB6_TERTT</name>
<dbReference type="AlphaFoldDB" id="C5BSB6"/>
<dbReference type="PANTHER" id="PTHR37829">
    <property type="entry name" value="PHAGE-LIKE ELEMENT PBSX PROTEIN XKDT"/>
    <property type="match status" value="1"/>
</dbReference>
<dbReference type="EMBL" id="CP001614">
    <property type="protein sequence ID" value="ACR11264.1"/>
    <property type="molecule type" value="Genomic_DNA"/>
</dbReference>
<evidence type="ECO:0000313" key="2">
    <source>
        <dbReference type="EMBL" id="ACR11264.1"/>
    </source>
</evidence>
<dbReference type="Pfam" id="PF04865">
    <property type="entry name" value="Baseplate_J"/>
    <property type="match status" value="1"/>
</dbReference>
<dbReference type="InterPro" id="IPR006949">
    <property type="entry name" value="Barrel_Baseplate_J-like"/>
</dbReference>
<feature type="domain" description="Baseplate protein J-like barrel" evidence="1">
    <location>
        <begin position="174"/>
        <end position="258"/>
    </location>
</feature>
<dbReference type="HOGENOM" id="CLU_470036_0_0_6"/>
<reference evidence="2 3" key="1">
    <citation type="journal article" date="2009" name="PLoS ONE">
        <title>The complete genome of Teredinibacter turnerae T7901: an intracellular endosymbiont of marine wood-boring bivalves (shipworms).</title>
        <authorList>
            <person name="Yang J.C."/>
            <person name="Madupu R."/>
            <person name="Durkin A.S."/>
            <person name="Ekborg N.A."/>
            <person name="Pedamallu C.S."/>
            <person name="Hostetler J.B."/>
            <person name="Radune D."/>
            <person name="Toms B.S."/>
            <person name="Henrissat B."/>
            <person name="Coutinho P.M."/>
            <person name="Schwarz S."/>
            <person name="Field L."/>
            <person name="Trindade-Silva A.E."/>
            <person name="Soares C.A.G."/>
            <person name="Elshahawi S."/>
            <person name="Hanora A."/>
            <person name="Schmidt E.W."/>
            <person name="Haygood M.G."/>
            <person name="Posfai J."/>
            <person name="Benner J."/>
            <person name="Madinger C."/>
            <person name="Nove J."/>
            <person name="Anton B."/>
            <person name="Chaudhary K."/>
            <person name="Foster J."/>
            <person name="Holman A."/>
            <person name="Kumar S."/>
            <person name="Lessard P.A."/>
            <person name="Luyten Y.A."/>
            <person name="Slatko B."/>
            <person name="Wood N."/>
            <person name="Wu B."/>
            <person name="Teplitski M."/>
            <person name="Mougous J.D."/>
            <person name="Ward N."/>
            <person name="Eisen J.A."/>
            <person name="Badger J.H."/>
            <person name="Distel D.L."/>
        </authorList>
    </citation>
    <scope>NUCLEOTIDE SEQUENCE [LARGE SCALE GENOMIC DNA]</scope>
    <source>
        <strain evidence="3">ATCC 39867 / T7901</strain>
    </source>
</reference>
<dbReference type="eggNOG" id="COG3299">
    <property type="taxonomic scope" value="Bacteria"/>
</dbReference>
<dbReference type="KEGG" id="ttu:TERTU_3734"/>
<protein>
    <recommendedName>
        <fullName evidence="1">Baseplate protein J-like barrel domain-containing protein</fullName>
    </recommendedName>
</protein>
<dbReference type="InterPro" id="IPR052399">
    <property type="entry name" value="Phage_Baseplate_Assmbl_Protein"/>
</dbReference>
<dbReference type="Proteomes" id="UP000009080">
    <property type="component" value="Chromosome"/>
</dbReference>
<organism evidence="2 3">
    <name type="scientific">Teredinibacter turnerae (strain ATCC 39867 / T7901)</name>
    <dbReference type="NCBI Taxonomy" id="377629"/>
    <lineage>
        <taxon>Bacteria</taxon>
        <taxon>Pseudomonadati</taxon>
        <taxon>Pseudomonadota</taxon>
        <taxon>Gammaproteobacteria</taxon>
        <taxon>Cellvibrionales</taxon>
        <taxon>Cellvibrionaceae</taxon>
        <taxon>Teredinibacter</taxon>
    </lineage>
</organism>
<gene>
    <name evidence="2" type="ordered locus">TERTU_3734</name>
</gene>
<dbReference type="PANTHER" id="PTHR37829:SF3">
    <property type="entry name" value="PROTEIN JAYE-RELATED"/>
    <property type="match status" value="1"/>
</dbReference>
<evidence type="ECO:0000313" key="3">
    <source>
        <dbReference type="Proteomes" id="UP000009080"/>
    </source>
</evidence>